<keyword evidence="2" id="KW-0677">Repeat</keyword>
<evidence type="ECO:0000256" key="2">
    <source>
        <dbReference type="ARBA" id="ARBA00022737"/>
    </source>
</evidence>
<dbReference type="Pfam" id="PF13855">
    <property type="entry name" value="LRR_8"/>
    <property type="match status" value="1"/>
</dbReference>
<dbReference type="PROSITE" id="PS51450">
    <property type="entry name" value="LRR"/>
    <property type="match status" value="2"/>
</dbReference>
<evidence type="ECO:0000313" key="4">
    <source>
        <dbReference type="Proteomes" id="UP000271098"/>
    </source>
</evidence>
<organism evidence="5">
    <name type="scientific">Gongylonema pulchrum</name>
    <dbReference type="NCBI Taxonomy" id="637853"/>
    <lineage>
        <taxon>Eukaryota</taxon>
        <taxon>Metazoa</taxon>
        <taxon>Ecdysozoa</taxon>
        <taxon>Nematoda</taxon>
        <taxon>Chromadorea</taxon>
        <taxon>Rhabditida</taxon>
        <taxon>Spirurina</taxon>
        <taxon>Spiruromorpha</taxon>
        <taxon>Spiruroidea</taxon>
        <taxon>Gongylonematidae</taxon>
        <taxon>Gongylonema</taxon>
    </lineage>
</organism>
<reference evidence="3 4" key="2">
    <citation type="submission" date="2018-11" db="EMBL/GenBank/DDBJ databases">
        <authorList>
            <consortium name="Pathogen Informatics"/>
        </authorList>
    </citation>
    <scope>NUCLEOTIDE SEQUENCE [LARGE SCALE GENOMIC DNA]</scope>
</reference>
<evidence type="ECO:0000313" key="5">
    <source>
        <dbReference type="WBParaSite" id="GPUH_0002300501-mRNA-1"/>
    </source>
</evidence>
<dbReference type="AlphaFoldDB" id="A0A183EPT6"/>
<dbReference type="OrthoDB" id="2015831at2759"/>
<dbReference type="EMBL" id="UYRT01096466">
    <property type="protein sequence ID" value="VDN40806.1"/>
    <property type="molecule type" value="Genomic_DNA"/>
</dbReference>
<protein>
    <submittedName>
        <fullName evidence="3 5">Uncharacterized protein</fullName>
    </submittedName>
</protein>
<dbReference type="InterPro" id="IPR003591">
    <property type="entry name" value="Leu-rich_rpt_typical-subtyp"/>
</dbReference>
<name>A0A183EPT6_9BILA</name>
<evidence type="ECO:0000256" key="1">
    <source>
        <dbReference type="ARBA" id="ARBA00022614"/>
    </source>
</evidence>
<dbReference type="Gene3D" id="3.80.10.10">
    <property type="entry name" value="Ribonuclease Inhibitor"/>
    <property type="match status" value="1"/>
</dbReference>
<dbReference type="WBParaSite" id="GPUH_0002300501-mRNA-1">
    <property type="protein sequence ID" value="GPUH_0002300501-mRNA-1"/>
    <property type="gene ID" value="GPUH_0002300501"/>
</dbReference>
<reference evidence="5" key="1">
    <citation type="submission" date="2016-06" db="UniProtKB">
        <authorList>
            <consortium name="WormBaseParasite"/>
        </authorList>
    </citation>
    <scope>IDENTIFICATION</scope>
</reference>
<dbReference type="Pfam" id="PF13516">
    <property type="entry name" value="LRR_6"/>
    <property type="match status" value="1"/>
</dbReference>
<dbReference type="SUPFAM" id="SSF52058">
    <property type="entry name" value="L domain-like"/>
    <property type="match status" value="1"/>
</dbReference>
<gene>
    <name evidence="3" type="ORF">GPUH_LOCUS22978</name>
</gene>
<dbReference type="SMART" id="SM00369">
    <property type="entry name" value="LRR_TYP"/>
    <property type="match status" value="2"/>
</dbReference>
<dbReference type="PANTHER" id="PTHR24366:SF170">
    <property type="entry name" value="RE50361P"/>
    <property type="match status" value="1"/>
</dbReference>
<dbReference type="Proteomes" id="UP000271098">
    <property type="component" value="Unassembled WGS sequence"/>
</dbReference>
<keyword evidence="4" id="KW-1185">Reference proteome</keyword>
<sequence length="106" mass="12193">MQDENNKNKPKLDLSSNRIAEIEDENLVGLSSLTHLHLSNNSIYHLDAAVFESTSQLQELYLARNLLIQVPLALGKLFKLRHLDLSSNQIRFVALYLHRTFNYDLS</sequence>
<dbReference type="InterPro" id="IPR001611">
    <property type="entry name" value="Leu-rich_rpt"/>
</dbReference>
<keyword evidence="1" id="KW-0433">Leucine-rich repeat</keyword>
<dbReference type="PANTHER" id="PTHR24366">
    <property type="entry name" value="IG(IMMUNOGLOBULIN) AND LRR(LEUCINE RICH REPEAT) DOMAINS"/>
    <property type="match status" value="1"/>
</dbReference>
<evidence type="ECO:0000313" key="3">
    <source>
        <dbReference type="EMBL" id="VDN40806.1"/>
    </source>
</evidence>
<accession>A0A183EPT6</accession>
<dbReference type="InterPro" id="IPR032675">
    <property type="entry name" value="LRR_dom_sf"/>
</dbReference>
<proteinExistence type="predicted"/>